<feature type="signal peptide" evidence="2">
    <location>
        <begin position="1"/>
        <end position="16"/>
    </location>
</feature>
<protein>
    <recommendedName>
        <fullName evidence="4">Secreted protein</fullName>
    </recommendedName>
</protein>
<keyword evidence="2" id="KW-0732">Signal</keyword>
<evidence type="ECO:0000256" key="1">
    <source>
        <dbReference type="SAM" id="MobiDB-lite"/>
    </source>
</evidence>
<comment type="caution">
    <text evidence="3">The sequence shown here is derived from an EMBL/GenBank/DDBJ whole genome shotgun (WGS) entry which is preliminary data.</text>
</comment>
<evidence type="ECO:0000256" key="2">
    <source>
        <dbReference type="SAM" id="SignalP"/>
    </source>
</evidence>
<dbReference type="AlphaFoldDB" id="A0A8S9KNR4"/>
<evidence type="ECO:0000313" key="3">
    <source>
        <dbReference type="EMBL" id="KAF2594933.1"/>
    </source>
</evidence>
<organism evidence="3">
    <name type="scientific">Brassica cretica</name>
    <name type="common">Mustard</name>
    <dbReference type="NCBI Taxonomy" id="69181"/>
    <lineage>
        <taxon>Eukaryota</taxon>
        <taxon>Viridiplantae</taxon>
        <taxon>Streptophyta</taxon>
        <taxon>Embryophyta</taxon>
        <taxon>Tracheophyta</taxon>
        <taxon>Spermatophyta</taxon>
        <taxon>Magnoliopsida</taxon>
        <taxon>eudicotyledons</taxon>
        <taxon>Gunneridae</taxon>
        <taxon>Pentapetalae</taxon>
        <taxon>rosids</taxon>
        <taxon>malvids</taxon>
        <taxon>Brassicales</taxon>
        <taxon>Brassicaceae</taxon>
        <taxon>Brassiceae</taxon>
        <taxon>Brassica</taxon>
    </lineage>
</organism>
<feature type="chain" id="PRO_5035895735" description="Secreted protein" evidence="2">
    <location>
        <begin position="17"/>
        <end position="67"/>
    </location>
</feature>
<accession>A0A8S9KNR4</accession>
<gene>
    <name evidence="3" type="ORF">F2Q70_00043921</name>
</gene>
<evidence type="ECO:0008006" key="4">
    <source>
        <dbReference type="Google" id="ProtNLM"/>
    </source>
</evidence>
<dbReference type="EMBL" id="QGKY02000164">
    <property type="protein sequence ID" value="KAF2594933.1"/>
    <property type="molecule type" value="Genomic_DNA"/>
</dbReference>
<feature type="region of interest" description="Disordered" evidence="1">
    <location>
        <begin position="17"/>
        <end position="55"/>
    </location>
</feature>
<name>A0A8S9KNR4_BRACR</name>
<proteinExistence type="predicted"/>
<sequence>MVHALVSLSLSLATSAEIDIDDTKGNSSRGDRRKRVAKGNVNVGEDDECSSPPEVHHDVLNQKRCMM</sequence>
<reference evidence="3" key="1">
    <citation type="submission" date="2019-12" db="EMBL/GenBank/DDBJ databases">
        <title>Genome sequencing and annotation of Brassica cretica.</title>
        <authorList>
            <person name="Studholme D.J."/>
            <person name="Sarris P.F."/>
        </authorList>
    </citation>
    <scope>NUCLEOTIDE SEQUENCE</scope>
    <source>
        <strain evidence="3">PFS-102/07</strain>
        <tissue evidence="3">Leaf</tissue>
    </source>
</reference>